<protein>
    <submittedName>
        <fullName evidence="1">Uncharacterized protein</fullName>
    </submittedName>
</protein>
<proteinExistence type="predicted"/>
<comment type="caution">
    <text evidence="1">The sequence shown here is derived from an EMBL/GenBank/DDBJ whole genome shotgun (WGS) entry which is preliminary data.</text>
</comment>
<accession>A0A6A1R1Z2</accession>
<organism evidence="1">
    <name type="scientific">Comamonas kerstersii</name>
    <dbReference type="NCBI Taxonomy" id="225992"/>
    <lineage>
        <taxon>Bacteria</taxon>
        <taxon>Pseudomonadati</taxon>
        <taxon>Pseudomonadota</taxon>
        <taxon>Betaproteobacteria</taxon>
        <taxon>Burkholderiales</taxon>
        <taxon>Comamonadaceae</taxon>
        <taxon>Comamonas</taxon>
    </lineage>
</organism>
<dbReference type="AlphaFoldDB" id="A0A6A1R1Z2"/>
<reference evidence="1" key="1">
    <citation type="submission" date="2019-09" db="EMBL/GenBank/DDBJ databases">
        <title>Draft genome sequences of 48 bacterial type strains from the CCUG.</title>
        <authorList>
            <person name="Tunovic T."/>
            <person name="Pineiro-Iglesias B."/>
            <person name="Unosson C."/>
            <person name="Inganas E."/>
            <person name="Ohlen M."/>
            <person name="Cardew S."/>
            <person name="Jensie-Markopoulos S."/>
            <person name="Salva-Serra F."/>
            <person name="Jaen-Luchoro D."/>
            <person name="Karlsson R."/>
            <person name="Svensson-Stadler L."/>
            <person name="Chun J."/>
            <person name="Moore E."/>
        </authorList>
    </citation>
    <scope>NUCLEOTIDE SEQUENCE</scope>
    <source>
        <strain evidence="1">CCUG 15333</strain>
    </source>
</reference>
<dbReference type="EMBL" id="VZOT01000005">
    <property type="protein sequence ID" value="KAB0586537.1"/>
    <property type="molecule type" value="Genomic_DNA"/>
</dbReference>
<name>A0A6A1R1Z2_9BURK</name>
<dbReference type="RefSeq" id="WP_151044233.1">
    <property type="nucleotide sequence ID" value="NZ_DBEWWV010000057.1"/>
</dbReference>
<sequence length="174" mass="19301">MTQTLQSKELPADAPVYVQTTDNPSTFEVNFHEFLLTHLVRQGFNVQAQPNPSDVVLDYQVQKVVHMGALPTAEPGRHTMLGAGIWALYGLRDQHLDVIMAIPTLLGFGRDWQESRIANGPTHSEVVVTTSALQHGAYIARYTDTYYIQDADLALFGPGSSNNFEARTMKVVNQ</sequence>
<evidence type="ECO:0000313" key="1">
    <source>
        <dbReference type="EMBL" id="KAB0586537.1"/>
    </source>
</evidence>
<gene>
    <name evidence="1" type="ORF">F7P80_09165</name>
</gene>